<accession>A0AAN9YJZ1</accession>
<feature type="compositionally biased region" description="Low complexity" evidence="1">
    <location>
        <begin position="270"/>
        <end position="286"/>
    </location>
</feature>
<feature type="compositionally biased region" description="Basic and acidic residues" evidence="1">
    <location>
        <begin position="248"/>
        <end position="260"/>
    </location>
</feature>
<evidence type="ECO:0000256" key="1">
    <source>
        <dbReference type="SAM" id="MobiDB-lite"/>
    </source>
</evidence>
<dbReference type="Proteomes" id="UP001320420">
    <property type="component" value="Unassembled WGS sequence"/>
</dbReference>
<proteinExistence type="predicted"/>
<feature type="compositionally biased region" description="Polar residues" evidence="1">
    <location>
        <begin position="110"/>
        <end position="128"/>
    </location>
</feature>
<sequence length="419" mass="45239">MATVTRQPFAPLDGVRLQTLTSLKNRQNSISPSSPGKRKASDVVDTDDSENIDPVIFSKRSKGADNSFFPSKDSFIKPASFILTRAASTNDVSVRSTPKATANPRPRSYLNPTSPAKINTGITKSTPLSAPAGRSPTRGKRSGILSSRRRTGGHFRVDPPAFGLPSKSAAPFSLDAALKGTIPSYTSRKASSSLAAPSAPVDVRSLHEPESKASWDFVIHEDTPEQEMTNLLQHSTCVLDISSDEETESRRQRERAEGKENVPPVDDISQTTRTRAARQAAADADAMVFEKERRPLGEMDVREYYSEGCDESSVIIVPGDEDEEPQDQQQRQQPSSNESKPEPEVTPELKAAPIKAAPNSGLDKEAKSVEDIMQKTDDPAPCAAVLEPVEGTGESFEVWESASAKDEAEAEVAVATCST</sequence>
<comment type="caution">
    <text evidence="2">The sequence shown here is derived from an EMBL/GenBank/DDBJ whole genome shotgun (WGS) entry which is preliminary data.</text>
</comment>
<feature type="compositionally biased region" description="Polar residues" evidence="1">
    <location>
        <begin position="90"/>
        <end position="100"/>
    </location>
</feature>
<feature type="compositionally biased region" description="Basic and acidic residues" evidence="1">
    <location>
        <begin position="288"/>
        <end position="305"/>
    </location>
</feature>
<gene>
    <name evidence="2" type="ORF">SLS62_009693</name>
</gene>
<evidence type="ECO:0000313" key="3">
    <source>
        <dbReference type="Proteomes" id="UP001320420"/>
    </source>
</evidence>
<dbReference type="AlphaFoldDB" id="A0AAN9YJZ1"/>
<keyword evidence="3" id="KW-1185">Reference proteome</keyword>
<name>A0AAN9YJZ1_9PEZI</name>
<dbReference type="EMBL" id="JAKJXP020000106">
    <property type="protein sequence ID" value="KAK7745652.1"/>
    <property type="molecule type" value="Genomic_DNA"/>
</dbReference>
<feature type="compositionally biased region" description="Polar residues" evidence="1">
    <location>
        <begin position="23"/>
        <end position="34"/>
    </location>
</feature>
<organism evidence="2 3">
    <name type="scientific">Diatrype stigma</name>
    <dbReference type="NCBI Taxonomy" id="117547"/>
    <lineage>
        <taxon>Eukaryota</taxon>
        <taxon>Fungi</taxon>
        <taxon>Dikarya</taxon>
        <taxon>Ascomycota</taxon>
        <taxon>Pezizomycotina</taxon>
        <taxon>Sordariomycetes</taxon>
        <taxon>Xylariomycetidae</taxon>
        <taxon>Xylariales</taxon>
        <taxon>Diatrypaceae</taxon>
        <taxon>Diatrype</taxon>
    </lineage>
</organism>
<evidence type="ECO:0008006" key="4">
    <source>
        <dbReference type="Google" id="ProtNLM"/>
    </source>
</evidence>
<feature type="region of interest" description="Disordered" evidence="1">
    <location>
        <begin position="239"/>
        <end position="369"/>
    </location>
</feature>
<feature type="compositionally biased region" description="Basic residues" evidence="1">
    <location>
        <begin position="137"/>
        <end position="153"/>
    </location>
</feature>
<feature type="region of interest" description="Disordered" evidence="1">
    <location>
        <begin position="23"/>
        <end position="54"/>
    </location>
</feature>
<feature type="region of interest" description="Disordered" evidence="1">
    <location>
        <begin position="90"/>
        <end position="162"/>
    </location>
</feature>
<protein>
    <recommendedName>
        <fullName evidence="4">Thymidylate kinase</fullName>
    </recommendedName>
</protein>
<evidence type="ECO:0000313" key="2">
    <source>
        <dbReference type="EMBL" id="KAK7745652.1"/>
    </source>
</evidence>
<reference evidence="2 3" key="1">
    <citation type="submission" date="2024-02" db="EMBL/GenBank/DDBJ databases">
        <title>De novo assembly and annotation of 12 fungi associated with fruit tree decline syndrome in Ontario, Canada.</title>
        <authorList>
            <person name="Sulman M."/>
            <person name="Ellouze W."/>
            <person name="Ilyukhin E."/>
        </authorList>
    </citation>
    <scope>NUCLEOTIDE SEQUENCE [LARGE SCALE GENOMIC DNA]</scope>
    <source>
        <strain evidence="2 3">M11/M66-122</strain>
    </source>
</reference>